<name>A0A1M5C4E1_VIBGA</name>
<dbReference type="GO" id="GO:0046914">
    <property type="term" value="F:transition metal ion binding"/>
    <property type="evidence" value="ECO:0007669"/>
    <property type="project" value="InterPro"/>
</dbReference>
<dbReference type="SMART" id="SM00899">
    <property type="entry name" value="FeoA"/>
    <property type="match status" value="1"/>
</dbReference>
<proteinExistence type="predicted"/>
<accession>A0A1M5C4E1</accession>
<evidence type="ECO:0000256" key="1">
    <source>
        <dbReference type="ARBA" id="ARBA00023004"/>
    </source>
</evidence>
<dbReference type="EMBL" id="FQUH01000011">
    <property type="protein sequence ID" value="SHF49608.1"/>
    <property type="molecule type" value="Genomic_DNA"/>
</dbReference>
<dbReference type="InterPro" id="IPR007167">
    <property type="entry name" value="Fe-transptr_FeoA-like"/>
</dbReference>
<organism evidence="3 4">
    <name type="scientific">Vibrio gazogenes DSM 21264 = NBRC 103151</name>
    <dbReference type="NCBI Taxonomy" id="1123492"/>
    <lineage>
        <taxon>Bacteria</taxon>
        <taxon>Pseudomonadati</taxon>
        <taxon>Pseudomonadota</taxon>
        <taxon>Gammaproteobacteria</taxon>
        <taxon>Vibrionales</taxon>
        <taxon>Vibrionaceae</taxon>
        <taxon>Vibrio</taxon>
    </lineage>
</organism>
<dbReference type="Gene3D" id="2.30.30.90">
    <property type="match status" value="1"/>
</dbReference>
<dbReference type="InterPro" id="IPR008988">
    <property type="entry name" value="Transcriptional_repressor_C"/>
</dbReference>
<dbReference type="PANTHER" id="PTHR42954:SF2">
    <property type="entry name" value="FE(2+) TRANSPORT PROTEIN A"/>
    <property type="match status" value="1"/>
</dbReference>
<dbReference type="InterPro" id="IPR052713">
    <property type="entry name" value="FeoA"/>
</dbReference>
<dbReference type="AlphaFoldDB" id="A0A1M5C4E1"/>
<reference evidence="4" key="1">
    <citation type="submission" date="2016-11" db="EMBL/GenBank/DDBJ databases">
        <authorList>
            <person name="Varghese N."/>
            <person name="Submissions S."/>
        </authorList>
    </citation>
    <scope>NUCLEOTIDE SEQUENCE [LARGE SCALE GENOMIC DNA]</scope>
    <source>
        <strain evidence="4">DSM 21264</strain>
    </source>
</reference>
<feature type="domain" description="Ferrous iron transporter FeoA-like" evidence="2">
    <location>
        <begin position="3"/>
        <end position="75"/>
    </location>
</feature>
<evidence type="ECO:0000313" key="3">
    <source>
        <dbReference type="EMBL" id="SHF49608.1"/>
    </source>
</evidence>
<dbReference type="SUPFAM" id="SSF50037">
    <property type="entry name" value="C-terminal domain of transcriptional repressors"/>
    <property type="match status" value="1"/>
</dbReference>
<gene>
    <name evidence="3" type="ORF">SAMN02745781_02425</name>
</gene>
<keyword evidence="4" id="KW-1185">Reference proteome</keyword>
<dbReference type="PANTHER" id="PTHR42954">
    <property type="entry name" value="FE(2+) TRANSPORT PROTEIN A"/>
    <property type="match status" value="1"/>
</dbReference>
<evidence type="ECO:0000259" key="2">
    <source>
        <dbReference type="SMART" id="SM00899"/>
    </source>
</evidence>
<dbReference type="Pfam" id="PF04023">
    <property type="entry name" value="FeoA"/>
    <property type="match status" value="1"/>
</dbReference>
<dbReference type="RefSeq" id="WP_072959685.1">
    <property type="nucleotide sequence ID" value="NZ_FQUH01000011.1"/>
</dbReference>
<sequence length="77" mass="8439">MRTLLSQVPVGNKATIVSHQSKGATRQRLLDLGLLPHMEIVFIRKAPLGDPIEIRVGITSVVVRKSEADLITVETHS</sequence>
<dbReference type="InterPro" id="IPR038157">
    <property type="entry name" value="FeoA_core_dom"/>
</dbReference>
<dbReference type="Proteomes" id="UP000184159">
    <property type="component" value="Unassembled WGS sequence"/>
</dbReference>
<protein>
    <submittedName>
        <fullName evidence="3">Ferrous iron transport protein A</fullName>
    </submittedName>
</protein>
<evidence type="ECO:0000313" key="4">
    <source>
        <dbReference type="Proteomes" id="UP000184159"/>
    </source>
</evidence>
<keyword evidence="1" id="KW-0408">Iron</keyword>